<protein>
    <submittedName>
        <fullName evidence="1">Uncharacterized protein</fullName>
    </submittedName>
</protein>
<comment type="caution">
    <text evidence="1">The sequence shown here is derived from an EMBL/GenBank/DDBJ whole genome shotgun (WGS) entry which is preliminary data.</text>
</comment>
<dbReference type="Proteomes" id="UP000244184">
    <property type="component" value="Unassembled WGS sequence"/>
</dbReference>
<organism evidence="1 2">
    <name type="scientific">Paenibacillus elgii</name>
    <dbReference type="NCBI Taxonomy" id="189691"/>
    <lineage>
        <taxon>Bacteria</taxon>
        <taxon>Bacillati</taxon>
        <taxon>Bacillota</taxon>
        <taxon>Bacilli</taxon>
        <taxon>Bacillales</taxon>
        <taxon>Paenibacillaceae</taxon>
        <taxon>Paenibacillus</taxon>
    </lineage>
</organism>
<dbReference type="AlphaFoldDB" id="A0A2T6G594"/>
<reference evidence="1 2" key="1">
    <citation type="submission" date="2018-03" db="EMBL/GenBank/DDBJ databases">
        <title>Genome sequence of Paenibacillus elgii strain AC13 an antimicrobial compound producing bacteria.</title>
        <authorList>
            <person name="Kurokawa A.S."/>
            <person name="Araujo J.F."/>
            <person name="Costa R.A."/>
            <person name="Ortega D.B."/>
            <person name="Pires A.S."/>
            <person name="Pappas G.J.Jr."/>
            <person name="Franco O.L."/>
            <person name="Barreto C."/>
            <person name="Magalhaes B.S."/>
            <person name="Kruger R.H."/>
        </authorList>
    </citation>
    <scope>NUCLEOTIDE SEQUENCE [LARGE SCALE GENOMIC DNA]</scope>
    <source>
        <strain evidence="1 2">AC13</strain>
    </source>
</reference>
<gene>
    <name evidence="1" type="ORF">C8Z91_07825</name>
</gene>
<dbReference type="EMBL" id="PYHP01000022">
    <property type="protein sequence ID" value="PUA39336.1"/>
    <property type="molecule type" value="Genomic_DNA"/>
</dbReference>
<evidence type="ECO:0000313" key="2">
    <source>
        <dbReference type="Proteomes" id="UP000244184"/>
    </source>
</evidence>
<name>A0A2T6G594_9BACL</name>
<sequence length="88" mass="9336">MGGESLAIIISLTTGAINVNTLNRGSAIAVGEVSQPGWNITGKTNFGNGQLFGRKFESQFVTNLYDNDYIDSPICESQPSIAPQNQTG</sequence>
<evidence type="ECO:0000313" key="1">
    <source>
        <dbReference type="EMBL" id="PUA39336.1"/>
    </source>
</evidence>
<proteinExistence type="predicted"/>
<accession>A0A2T6G594</accession>